<dbReference type="InterPro" id="IPR012902">
    <property type="entry name" value="N_methyl_site"/>
</dbReference>
<dbReference type="InterPro" id="IPR031982">
    <property type="entry name" value="PilE-like"/>
</dbReference>
<dbReference type="PANTHER" id="PTHR30093:SF47">
    <property type="entry name" value="TYPE IV PILUS NON-CORE MINOR PILIN PILE"/>
    <property type="match status" value="1"/>
</dbReference>
<evidence type="ECO:0000313" key="3">
    <source>
        <dbReference type="Proteomes" id="UP001273505"/>
    </source>
</evidence>
<dbReference type="NCBIfam" id="TIGR02532">
    <property type="entry name" value="IV_pilin_GFxxxE"/>
    <property type="match status" value="1"/>
</dbReference>
<gene>
    <name evidence="2" type="ORF">SCD92_15085</name>
</gene>
<dbReference type="Gene3D" id="3.30.700.10">
    <property type="entry name" value="Glycoprotein, Type 4 Pilin"/>
    <property type="match status" value="1"/>
</dbReference>
<dbReference type="EMBL" id="JAXAFO010000029">
    <property type="protein sequence ID" value="MDX6850696.1"/>
    <property type="molecule type" value="Genomic_DNA"/>
</dbReference>
<keyword evidence="3" id="KW-1185">Reference proteome</keyword>
<organism evidence="2 3">
    <name type="scientific">Gilvimarinus gilvus</name>
    <dbReference type="NCBI Taxonomy" id="3058038"/>
    <lineage>
        <taxon>Bacteria</taxon>
        <taxon>Pseudomonadati</taxon>
        <taxon>Pseudomonadota</taxon>
        <taxon>Gammaproteobacteria</taxon>
        <taxon>Cellvibrionales</taxon>
        <taxon>Cellvibrionaceae</taxon>
        <taxon>Gilvimarinus</taxon>
    </lineage>
</organism>
<keyword evidence="1" id="KW-0812">Transmembrane</keyword>
<protein>
    <submittedName>
        <fullName evidence="2">Type IV pilin protein</fullName>
    </submittedName>
</protein>
<evidence type="ECO:0000256" key="1">
    <source>
        <dbReference type="SAM" id="Phobius"/>
    </source>
</evidence>
<dbReference type="RefSeq" id="WP_302721095.1">
    <property type="nucleotide sequence ID" value="NZ_JAULRU010000256.1"/>
</dbReference>
<accession>A0ABU4S0L7</accession>
<dbReference type="Proteomes" id="UP001273505">
    <property type="component" value="Unassembled WGS sequence"/>
</dbReference>
<evidence type="ECO:0000313" key="2">
    <source>
        <dbReference type="EMBL" id="MDX6850696.1"/>
    </source>
</evidence>
<feature type="transmembrane region" description="Helical" evidence="1">
    <location>
        <begin position="6"/>
        <end position="27"/>
    </location>
</feature>
<comment type="caution">
    <text evidence="2">The sequence shown here is derived from an EMBL/GenBank/DDBJ whole genome shotgun (WGS) entry which is preliminary data.</text>
</comment>
<reference evidence="2 3" key="1">
    <citation type="submission" date="2023-11" db="EMBL/GenBank/DDBJ databases">
        <title>Gilvimarinus fulvus sp. nov., isolated from the surface of Kelp.</title>
        <authorList>
            <person name="Sun Y.Y."/>
            <person name="Gong Y."/>
            <person name="Du Z.J."/>
        </authorList>
    </citation>
    <scope>NUCLEOTIDE SEQUENCE [LARGE SCALE GENOMIC DNA]</scope>
    <source>
        <strain evidence="2 3">SDUM040013</strain>
    </source>
</reference>
<keyword evidence="1" id="KW-0472">Membrane</keyword>
<dbReference type="Pfam" id="PF07963">
    <property type="entry name" value="N_methyl"/>
    <property type="match status" value="1"/>
</dbReference>
<dbReference type="InterPro" id="IPR045584">
    <property type="entry name" value="Pilin-like"/>
</dbReference>
<sequence length="128" mass="13870">MHKNKGFTMIEILIVVAILGIISAIAYPSYMESVRKSNRADAKATLNHVSQQLHRCYSRDFKYSGCAAASSTTQSGEEFYSINVATTDSTFTVTATATGAPQDKDTDCLTFTIDHLGAKTSTTDGVCW</sequence>
<keyword evidence="1" id="KW-1133">Transmembrane helix</keyword>
<dbReference type="PANTHER" id="PTHR30093">
    <property type="entry name" value="GENERAL SECRETION PATHWAY PROTEIN G"/>
    <property type="match status" value="1"/>
</dbReference>
<name>A0ABU4S0L7_9GAMM</name>
<dbReference type="Pfam" id="PF16732">
    <property type="entry name" value="ComP_DUS"/>
    <property type="match status" value="1"/>
</dbReference>
<dbReference type="SUPFAM" id="SSF54523">
    <property type="entry name" value="Pili subunits"/>
    <property type="match status" value="1"/>
</dbReference>
<proteinExistence type="predicted"/>